<evidence type="ECO:0000256" key="1">
    <source>
        <dbReference type="ARBA" id="ARBA00008080"/>
    </source>
</evidence>
<evidence type="ECO:0000256" key="2">
    <source>
        <dbReference type="ARBA" id="ARBA00022980"/>
    </source>
</evidence>
<keyword evidence="2" id="KW-0689">Ribosomal protein</keyword>
<evidence type="ECO:0000256" key="3">
    <source>
        <dbReference type="ARBA" id="ARBA00023274"/>
    </source>
</evidence>
<dbReference type="InterPro" id="IPR001892">
    <property type="entry name" value="Ribosomal_uS13"/>
</dbReference>
<organism evidence="4 5">
    <name type="scientific">Hibiscus sabdariffa</name>
    <name type="common">roselle</name>
    <dbReference type="NCBI Taxonomy" id="183260"/>
    <lineage>
        <taxon>Eukaryota</taxon>
        <taxon>Viridiplantae</taxon>
        <taxon>Streptophyta</taxon>
        <taxon>Embryophyta</taxon>
        <taxon>Tracheophyta</taxon>
        <taxon>Spermatophyta</taxon>
        <taxon>Magnoliopsida</taxon>
        <taxon>eudicotyledons</taxon>
        <taxon>Gunneridae</taxon>
        <taxon>Pentapetalae</taxon>
        <taxon>rosids</taxon>
        <taxon>malvids</taxon>
        <taxon>Malvales</taxon>
        <taxon>Malvaceae</taxon>
        <taxon>Malvoideae</taxon>
        <taxon>Hibiscus</taxon>
    </lineage>
</organism>
<dbReference type="SUPFAM" id="SSF46946">
    <property type="entry name" value="S13-like H2TH domain"/>
    <property type="match status" value="1"/>
</dbReference>
<keyword evidence="3" id="KW-0687">Ribonucleoprotein</keyword>
<dbReference type="PROSITE" id="PS50159">
    <property type="entry name" value="RIBOSOMAL_S13_2"/>
    <property type="match status" value="1"/>
</dbReference>
<evidence type="ECO:0000313" key="5">
    <source>
        <dbReference type="Proteomes" id="UP001396334"/>
    </source>
</evidence>
<keyword evidence="5" id="KW-1185">Reference proteome</keyword>
<dbReference type="InterPro" id="IPR010979">
    <property type="entry name" value="Ribosomal_uS13-like_H2TH"/>
</dbReference>
<dbReference type="Gene3D" id="1.10.8.50">
    <property type="match status" value="1"/>
</dbReference>
<gene>
    <name evidence="4" type="ORF">V6N11_014981</name>
</gene>
<evidence type="ECO:0008006" key="6">
    <source>
        <dbReference type="Google" id="ProtNLM"/>
    </source>
</evidence>
<sequence>MESKRQFALTSIKGIGRHFANIVCKKAVVDMNKSQGGRSIVRREIGRGNYEDGKYSQVVSLKLRDDSERLKIKTHCGLKHYWGIQLQHTNTVDRRGKNAS</sequence>
<dbReference type="InterPro" id="IPR027437">
    <property type="entry name" value="Rbsml_uS13_C"/>
</dbReference>
<name>A0ABR2TQQ4_9ROSI</name>
<dbReference type="Proteomes" id="UP001396334">
    <property type="component" value="Unassembled WGS sequence"/>
</dbReference>
<dbReference type="EMBL" id="JBBPBN010000004">
    <property type="protein sequence ID" value="KAK9039792.1"/>
    <property type="molecule type" value="Genomic_DNA"/>
</dbReference>
<comment type="caution">
    <text evidence="4">The sequence shown here is derived from an EMBL/GenBank/DDBJ whole genome shotgun (WGS) entry which is preliminary data.</text>
</comment>
<reference evidence="4 5" key="1">
    <citation type="journal article" date="2024" name="G3 (Bethesda)">
        <title>Genome assembly of Hibiscus sabdariffa L. provides insights into metabolisms of medicinal natural products.</title>
        <authorList>
            <person name="Kim T."/>
        </authorList>
    </citation>
    <scope>NUCLEOTIDE SEQUENCE [LARGE SCALE GENOMIC DNA]</scope>
    <source>
        <strain evidence="4">TK-2024</strain>
        <tissue evidence="4">Old leaves</tissue>
    </source>
</reference>
<proteinExistence type="inferred from homology"/>
<comment type="similarity">
    <text evidence="1">Belongs to the universal ribosomal protein uS13 family.</text>
</comment>
<evidence type="ECO:0000313" key="4">
    <source>
        <dbReference type="EMBL" id="KAK9039792.1"/>
    </source>
</evidence>
<dbReference type="PIRSF" id="PIRSF002134">
    <property type="entry name" value="Ribosomal_S13"/>
    <property type="match status" value="1"/>
</dbReference>
<accession>A0ABR2TQQ4</accession>
<dbReference type="Gene3D" id="4.10.910.10">
    <property type="entry name" value="30s ribosomal protein s13, domain 2"/>
    <property type="match status" value="1"/>
</dbReference>
<protein>
    <recommendedName>
        <fullName evidence="6">Ribosomal protein S13</fullName>
    </recommendedName>
</protein>